<gene>
    <name evidence="2" type="ORF">GCM10023081_03780</name>
</gene>
<feature type="transmembrane region" description="Helical" evidence="1">
    <location>
        <begin position="190"/>
        <end position="213"/>
    </location>
</feature>
<protein>
    <recommendedName>
        <fullName evidence="4">ABC transporter permease</fullName>
    </recommendedName>
</protein>
<feature type="transmembrane region" description="Helical" evidence="1">
    <location>
        <begin position="225"/>
        <end position="246"/>
    </location>
</feature>
<keyword evidence="1" id="KW-0472">Membrane</keyword>
<organism evidence="2 3">
    <name type="scientific">Arthrobacter ginkgonis</name>
    <dbReference type="NCBI Taxonomy" id="1630594"/>
    <lineage>
        <taxon>Bacteria</taxon>
        <taxon>Bacillati</taxon>
        <taxon>Actinomycetota</taxon>
        <taxon>Actinomycetes</taxon>
        <taxon>Micrococcales</taxon>
        <taxon>Micrococcaceae</taxon>
        <taxon>Arthrobacter</taxon>
    </lineage>
</organism>
<keyword evidence="1" id="KW-1133">Transmembrane helix</keyword>
<reference evidence="3" key="1">
    <citation type="journal article" date="2019" name="Int. J. Syst. Evol. Microbiol.">
        <title>The Global Catalogue of Microorganisms (GCM) 10K type strain sequencing project: providing services to taxonomists for standard genome sequencing and annotation.</title>
        <authorList>
            <consortium name="The Broad Institute Genomics Platform"/>
            <consortium name="The Broad Institute Genome Sequencing Center for Infectious Disease"/>
            <person name="Wu L."/>
            <person name="Ma J."/>
        </authorList>
    </citation>
    <scope>NUCLEOTIDE SEQUENCE [LARGE SCALE GENOMIC DNA]</scope>
    <source>
        <strain evidence="3">JCM 30742</strain>
    </source>
</reference>
<proteinExistence type="predicted"/>
<evidence type="ECO:0000256" key="1">
    <source>
        <dbReference type="SAM" id="Phobius"/>
    </source>
</evidence>
<keyword evidence="1" id="KW-0812">Transmembrane</keyword>
<accession>A0ABP7BUC4</accession>
<feature type="transmembrane region" description="Helical" evidence="1">
    <location>
        <begin position="113"/>
        <end position="133"/>
    </location>
</feature>
<feature type="transmembrane region" description="Helical" evidence="1">
    <location>
        <begin position="160"/>
        <end position="183"/>
    </location>
</feature>
<name>A0ABP7BUC4_9MICC</name>
<dbReference type="Proteomes" id="UP001500752">
    <property type="component" value="Unassembled WGS sequence"/>
</dbReference>
<comment type="caution">
    <text evidence="2">The sequence shown here is derived from an EMBL/GenBank/DDBJ whole genome shotgun (WGS) entry which is preliminary data.</text>
</comment>
<feature type="transmembrane region" description="Helical" evidence="1">
    <location>
        <begin position="74"/>
        <end position="92"/>
    </location>
</feature>
<evidence type="ECO:0000313" key="2">
    <source>
        <dbReference type="EMBL" id="GAA3668517.1"/>
    </source>
</evidence>
<evidence type="ECO:0008006" key="4">
    <source>
        <dbReference type="Google" id="ProtNLM"/>
    </source>
</evidence>
<keyword evidence="3" id="KW-1185">Reference proteome</keyword>
<feature type="transmembrane region" description="Helical" evidence="1">
    <location>
        <begin position="33"/>
        <end position="54"/>
    </location>
</feature>
<dbReference type="EMBL" id="BAABEO010000006">
    <property type="protein sequence ID" value="GAA3668517.1"/>
    <property type="molecule type" value="Genomic_DNA"/>
</dbReference>
<evidence type="ECO:0000313" key="3">
    <source>
        <dbReference type="Proteomes" id="UP001500752"/>
    </source>
</evidence>
<sequence length="253" mass="27319">MSTATVAAPARAGKRRPLAKIVRLHFVNRSQMIDVPLIIFGGVVVLCVLIMLILRAFVPASAEELSEGFRYNQAALWCFAGYFVNLGVMAYARTMPFALGMGATRRQYWWGTTVALTLESLFLATTMVVLLALERATGHWFTGARVFDVYVVGNGSYPDLFLMGFGISFSMLFIGTWFASVYLRWSQLGVLSSIAGIVLVLLLGVAGVLWAGIDLIAVLGPFSFAKLAAGMVAVALVAAAGSWLVLRRAPVGR</sequence>
<dbReference type="RefSeq" id="WP_345148040.1">
    <property type="nucleotide sequence ID" value="NZ_BAABEO010000006.1"/>
</dbReference>